<evidence type="ECO:0000313" key="2">
    <source>
        <dbReference type="EMBL" id="RDB35817.1"/>
    </source>
</evidence>
<reference evidence="2" key="1">
    <citation type="submission" date="2018-04" db="EMBL/GenBank/DDBJ databases">
        <title>Draft genome sequence of the Candidatus Spirobacillus cienkowskii, a pathogen of freshwater Daphnia species, reconstructed from hemolymph metagenomic reads.</title>
        <authorList>
            <person name="Bresciani L."/>
            <person name="Lemos L.N."/>
            <person name="Wale N."/>
            <person name="Lin J.Y."/>
            <person name="Fernandes G.R."/>
            <person name="Duffy M.A."/>
            <person name="Rodrigues J.M."/>
        </authorList>
    </citation>
    <scope>NUCLEOTIDE SEQUENCE [LARGE SCALE GENOMIC DNA]</scope>
    <source>
        <strain evidence="2">Binning01</strain>
    </source>
</reference>
<dbReference type="Pfam" id="PF00657">
    <property type="entry name" value="Lipase_GDSL"/>
    <property type="match status" value="1"/>
</dbReference>
<dbReference type="InterPro" id="IPR001087">
    <property type="entry name" value="GDSL"/>
</dbReference>
<dbReference type="PANTHER" id="PTHR45642:SF139">
    <property type="entry name" value="SGNH HYDROLASE-TYPE ESTERASE DOMAIN-CONTAINING PROTEIN"/>
    <property type="match status" value="1"/>
</dbReference>
<dbReference type="GO" id="GO:0016788">
    <property type="term" value="F:hydrolase activity, acting on ester bonds"/>
    <property type="evidence" value="ECO:0007669"/>
    <property type="project" value="InterPro"/>
</dbReference>
<dbReference type="InterPro" id="IPR036514">
    <property type="entry name" value="SGNH_hydro_sf"/>
</dbReference>
<dbReference type="InterPro" id="IPR050592">
    <property type="entry name" value="GDSL_lipolytic_enzyme"/>
</dbReference>
<dbReference type="PANTHER" id="PTHR45642">
    <property type="entry name" value="GDSL ESTERASE/LIPASE EXL3"/>
    <property type="match status" value="1"/>
</dbReference>
<protein>
    <recommendedName>
        <fullName evidence="4">SGNH/GDSL hydrolase family protein</fullName>
    </recommendedName>
</protein>
<dbReference type="EMBL" id="QOVW01000074">
    <property type="protein sequence ID" value="RDB35817.1"/>
    <property type="molecule type" value="Genomic_DNA"/>
</dbReference>
<proteinExistence type="predicted"/>
<evidence type="ECO:0008006" key="4">
    <source>
        <dbReference type="Google" id="ProtNLM"/>
    </source>
</evidence>
<keyword evidence="3" id="KW-1185">Reference proteome</keyword>
<name>A0A369KSL4_9BACT</name>
<evidence type="ECO:0000256" key="1">
    <source>
        <dbReference type="ARBA" id="ARBA00022729"/>
    </source>
</evidence>
<organism evidence="2 3">
    <name type="scientific">Spirobacillus cienkowskii</name>
    <dbReference type="NCBI Taxonomy" id="495820"/>
    <lineage>
        <taxon>Bacteria</taxon>
        <taxon>Pseudomonadati</taxon>
        <taxon>Bdellovibrionota</taxon>
        <taxon>Oligoflexia</taxon>
        <taxon>Silvanigrellales</taxon>
        <taxon>Spirobacillus</taxon>
    </lineage>
</organism>
<comment type="caution">
    <text evidence="2">The sequence shown here is derived from an EMBL/GenBank/DDBJ whole genome shotgun (WGS) entry which is preliminary data.</text>
</comment>
<sequence length="517" mass="59682">MINGFVTTDISNKNNILNYCNHALNNLSQNYLNTVFRRLNFSLYDVRAFSSGTPTARYHETIASGESIVNFIYHPIRYLNSQEIREAASTIEIPQKTPTQIIEIETNQALIYPPEEKVLPNHIKQIVIFGDSLSDQGNLKYKTGHIPDFPYWFGRFSDGFIWPDYLFKATQIPILNFSYGGATTIDYKHKFVDGIKLWGQALITGNLENYLNYFNKEISVSNTSFREENLEQREINHNVHDTLYIIWIGANDFLSVLNSSEFVNKFFDEPDSIYGKNKIIEESVAGVTSIYSALIEKGAKNFAVINLPNIGYTPYVLTTTYKKDILNDAERYKEFSIKLTQAVDEYNKHLNNKIEEINKTIENKIILIDVNLQLNNMLYGKHMFDETKSFDYGFTYLNSEVLIPNQNNIYIQKPCFSGAPLFNVTFFSYWNPNFNKTLEDFERTKICSNDMKAKDFQSNKNAIFWDNPHPSSYAHCFLSHFIEKTLGDNNLIAKNSLSLDEVKKECGSVINYKFSIH</sequence>
<keyword evidence="1" id="KW-0732">Signal</keyword>
<evidence type="ECO:0000313" key="3">
    <source>
        <dbReference type="Proteomes" id="UP000253934"/>
    </source>
</evidence>
<dbReference type="SUPFAM" id="SSF52266">
    <property type="entry name" value="SGNH hydrolase"/>
    <property type="match status" value="1"/>
</dbReference>
<dbReference type="AlphaFoldDB" id="A0A369KSL4"/>
<gene>
    <name evidence="2" type="ORF">DCC88_08220</name>
</gene>
<dbReference type="Gene3D" id="3.40.50.1110">
    <property type="entry name" value="SGNH hydrolase"/>
    <property type="match status" value="1"/>
</dbReference>
<dbReference type="Proteomes" id="UP000253934">
    <property type="component" value="Unassembled WGS sequence"/>
</dbReference>
<accession>A0A369KSL4</accession>